<dbReference type="Pfam" id="PF12822">
    <property type="entry name" value="ECF_trnsprt"/>
    <property type="match status" value="1"/>
</dbReference>
<dbReference type="InterPro" id="IPR024529">
    <property type="entry name" value="ECF_trnsprt_substrate-spec"/>
</dbReference>
<proteinExistence type="predicted"/>
<feature type="transmembrane region" description="Helical" evidence="1">
    <location>
        <begin position="97"/>
        <end position="122"/>
    </location>
</feature>
<evidence type="ECO:0000313" key="2">
    <source>
        <dbReference type="EMBL" id="MDH8678789.1"/>
    </source>
</evidence>
<name>A0ABT6NED8_9FIRM</name>
<dbReference type="NCBIfam" id="NF045596">
    <property type="entry name" value="ECF_S_CD3073"/>
    <property type="match status" value="1"/>
</dbReference>
<feature type="transmembrane region" description="Helical" evidence="1">
    <location>
        <begin position="134"/>
        <end position="151"/>
    </location>
</feature>
<dbReference type="Proteomes" id="UP001158045">
    <property type="component" value="Unassembled WGS sequence"/>
</dbReference>
<feature type="transmembrane region" description="Helical" evidence="1">
    <location>
        <begin position="41"/>
        <end position="67"/>
    </location>
</feature>
<reference evidence="2 3" key="1">
    <citation type="submission" date="2023-04" db="EMBL/GenBank/DDBJ databases">
        <title>Fusibacter bizertensis strain WBS, isolated from littoral bottom sediments of the Arctic seas - biochemical and genomic analysis.</title>
        <authorList>
            <person name="Brioukhanov A.L."/>
        </authorList>
    </citation>
    <scope>NUCLEOTIDE SEQUENCE [LARGE SCALE GENOMIC DNA]</scope>
    <source>
        <strain evidence="2 3">WBS</strain>
    </source>
</reference>
<keyword evidence="1" id="KW-0472">Membrane</keyword>
<evidence type="ECO:0000313" key="3">
    <source>
        <dbReference type="Proteomes" id="UP001158045"/>
    </source>
</evidence>
<sequence>MKNNYSKVMMFSTVCIVINIVFGTLVGILKIPLLFLDTMGTILAAAVFGPIWGGAVGLLTNVIIGITTNPVDIPFALVNMTIGIIVGLVAMKFGFNLITSIITGLVLAIVAPLIGTPIAIWIYGGLTGSSTDFFVAWLLASGESIFTSAFLPRIVGNLVDKVASCIIAYVIITRLPKEYLKGALTRVKSE</sequence>
<gene>
    <name evidence="2" type="ORF">QE109_11555</name>
</gene>
<dbReference type="RefSeq" id="WP_281094679.1">
    <property type="nucleotide sequence ID" value="NZ_JARYZI010000007.1"/>
</dbReference>
<dbReference type="Gene3D" id="1.10.1760.20">
    <property type="match status" value="1"/>
</dbReference>
<comment type="caution">
    <text evidence="2">The sequence shown here is derived from an EMBL/GenBank/DDBJ whole genome shotgun (WGS) entry which is preliminary data.</text>
</comment>
<dbReference type="EMBL" id="JARYZI010000007">
    <property type="protein sequence ID" value="MDH8678789.1"/>
    <property type="molecule type" value="Genomic_DNA"/>
</dbReference>
<keyword evidence="3" id="KW-1185">Reference proteome</keyword>
<protein>
    <submittedName>
        <fullName evidence="2">ECF transporter S component</fullName>
    </submittedName>
</protein>
<keyword evidence="1" id="KW-0812">Transmembrane</keyword>
<accession>A0ABT6NED8</accession>
<evidence type="ECO:0000256" key="1">
    <source>
        <dbReference type="SAM" id="Phobius"/>
    </source>
</evidence>
<feature type="transmembrane region" description="Helical" evidence="1">
    <location>
        <begin position="6"/>
        <end position="29"/>
    </location>
</feature>
<feature type="transmembrane region" description="Helical" evidence="1">
    <location>
        <begin position="73"/>
        <end position="90"/>
    </location>
</feature>
<organism evidence="2 3">
    <name type="scientific">Fusibacter bizertensis</name>
    <dbReference type="NCBI Taxonomy" id="1488331"/>
    <lineage>
        <taxon>Bacteria</taxon>
        <taxon>Bacillati</taxon>
        <taxon>Bacillota</taxon>
        <taxon>Clostridia</taxon>
        <taxon>Eubacteriales</taxon>
        <taxon>Eubacteriales Family XII. Incertae Sedis</taxon>
        <taxon>Fusibacter</taxon>
    </lineage>
</organism>
<keyword evidence="1" id="KW-1133">Transmembrane helix</keyword>